<gene>
    <name evidence="1" type="ORF">DERP_015348</name>
</gene>
<reference evidence="1 2" key="1">
    <citation type="journal article" date="2018" name="J. Allergy Clin. Immunol.">
        <title>High-quality assembly of Dermatophagoides pteronyssinus genome and transcriptome reveals a wide range of novel allergens.</title>
        <authorList>
            <person name="Liu X.Y."/>
            <person name="Yang K.Y."/>
            <person name="Wang M.Q."/>
            <person name="Kwok J.S."/>
            <person name="Zeng X."/>
            <person name="Yang Z."/>
            <person name="Xiao X.J."/>
            <person name="Lau C.P."/>
            <person name="Li Y."/>
            <person name="Huang Z.M."/>
            <person name="Ba J.G."/>
            <person name="Yim A.K."/>
            <person name="Ouyang C.Y."/>
            <person name="Ngai S.M."/>
            <person name="Chan T.F."/>
            <person name="Leung E.L."/>
            <person name="Liu L."/>
            <person name="Liu Z.G."/>
            <person name="Tsui S.K."/>
        </authorList>
    </citation>
    <scope>NUCLEOTIDE SEQUENCE [LARGE SCALE GENOMIC DNA]</scope>
    <source>
        <strain evidence="1">Derp</strain>
    </source>
</reference>
<comment type="caution">
    <text evidence="1">The sequence shown here is derived from an EMBL/GenBank/DDBJ whole genome shotgun (WGS) entry which is preliminary data.</text>
</comment>
<reference evidence="1 2" key="2">
    <citation type="journal article" date="2022" name="Mol. Biol. Evol.">
        <title>Comparative Genomics Reveals Insights into the Divergent Evolution of Astigmatic Mites and Household Pest Adaptations.</title>
        <authorList>
            <person name="Xiong Q."/>
            <person name="Wan A.T."/>
            <person name="Liu X."/>
            <person name="Fung C.S."/>
            <person name="Xiao X."/>
            <person name="Malainual N."/>
            <person name="Hou J."/>
            <person name="Wang L."/>
            <person name="Wang M."/>
            <person name="Yang K.Y."/>
            <person name="Cui Y."/>
            <person name="Leung E.L."/>
            <person name="Nong W."/>
            <person name="Shin S.K."/>
            <person name="Au S.W."/>
            <person name="Jeong K.Y."/>
            <person name="Chew F.T."/>
            <person name="Hui J.H."/>
            <person name="Leung T.F."/>
            <person name="Tungtrongchitr A."/>
            <person name="Zhong N."/>
            <person name="Liu Z."/>
            <person name="Tsui S.K."/>
        </authorList>
    </citation>
    <scope>NUCLEOTIDE SEQUENCE [LARGE SCALE GENOMIC DNA]</scope>
    <source>
        <strain evidence="1">Derp</strain>
    </source>
</reference>
<evidence type="ECO:0000313" key="1">
    <source>
        <dbReference type="EMBL" id="KAH9421202.1"/>
    </source>
</evidence>
<dbReference type="EMBL" id="NJHN03000045">
    <property type="protein sequence ID" value="KAH9421202.1"/>
    <property type="molecule type" value="Genomic_DNA"/>
</dbReference>
<proteinExistence type="predicted"/>
<protein>
    <submittedName>
        <fullName evidence="1">Uncharacterized protein</fullName>
    </submittedName>
</protein>
<dbReference type="Proteomes" id="UP000887458">
    <property type="component" value="Unassembled WGS sequence"/>
</dbReference>
<organism evidence="1 2">
    <name type="scientific">Dermatophagoides pteronyssinus</name>
    <name type="common">European house dust mite</name>
    <dbReference type="NCBI Taxonomy" id="6956"/>
    <lineage>
        <taxon>Eukaryota</taxon>
        <taxon>Metazoa</taxon>
        <taxon>Ecdysozoa</taxon>
        <taxon>Arthropoda</taxon>
        <taxon>Chelicerata</taxon>
        <taxon>Arachnida</taxon>
        <taxon>Acari</taxon>
        <taxon>Acariformes</taxon>
        <taxon>Sarcoptiformes</taxon>
        <taxon>Astigmata</taxon>
        <taxon>Psoroptidia</taxon>
        <taxon>Analgoidea</taxon>
        <taxon>Pyroglyphidae</taxon>
        <taxon>Dermatophagoidinae</taxon>
        <taxon>Dermatophagoides</taxon>
    </lineage>
</organism>
<accession>A0ABQ8JFK5</accession>
<sequence length="151" mass="17939">MVQSDRFERSEKALIGRKWFIWIALKDRKRRSLDENGSIGSLRKIGKGAHWTKMVKLDRFERSEKALIGRKWFIWIALKDRKRRSLDENGSIGSLRKIGKGAHWTKMVHLDRFERSEKALIGRKWFIWIALKDRKRRSLDENGSFGSLRKS</sequence>
<name>A0ABQ8JFK5_DERPT</name>
<keyword evidence="2" id="KW-1185">Reference proteome</keyword>
<evidence type="ECO:0000313" key="2">
    <source>
        <dbReference type="Proteomes" id="UP000887458"/>
    </source>
</evidence>